<organism evidence="1">
    <name type="scientific">uncultured organism</name>
    <dbReference type="NCBI Taxonomy" id="155900"/>
    <lineage>
        <taxon>unclassified sequences</taxon>
        <taxon>environmental samples</taxon>
    </lineage>
</organism>
<dbReference type="EMBL" id="MN079926">
    <property type="protein sequence ID" value="QEA08123.1"/>
    <property type="molecule type" value="Genomic_DNA"/>
</dbReference>
<sequence>MEINVRFKLHKGKSIAEPRYEVPGPPTPEADSRGYYVTTGYGEDLFEASKNAIRYMIEHLVDTYGLDAGDTYMLCSVAVDLKINEIVDHPNWLVSAFLPNAIFK</sequence>
<dbReference type="Gene3D" id="3.10.28.20">
    <property type="entry name" value="Acetamidase/Formamidase-like domains"/>
    <property type="match status" value="1"/>
</dbReference>
<dbReference type="SUPFAM" id="SSF141130">
    <property type="entry name" value="Acetamidase/Formamidase-like"/>
    <property type="match status" value="1"/>
</dbReference>
<dbReference type="InterPro" id="IPR004304">
    <property type="entry name" value="FmdA_AmdA"/>
</dbReference>
<evidence type="ECO:0000313" key="1">
    <source>
        <dbReference type="EMBL" id="QEA08123.1"/>
    </source>
</evidence>
<dbReference type="AlphaFoldDB" id="A0A5B8RJ71"/>
<dbReference type="PANTHER" id="PTHR31891:SF1">
    <property type="entry name" value="FORMAMIDASE C869.04-RELATED"/>
    <property type="match status" value="1"/>
</dbReference>
<proteinExistence type="predicted"/>
<dbReference type="PANTHER" id="PTHR31891">
    <property type="entry name" value="FORMAMIDASE C869.04-RELATED"/>
    <property type="match status" value="1"/>
</dbReference>
<dbReference type="Pfam" id="PF03069">
    <property type="entry name" value="FmdA_AmdA"/>
    <property type="match status" value="1"/>
</dbReference>
<name>A0A5B8RJ71_9ZZZZ</name>
<gene>
    <name evidence="1" type="ORF">KBTEX_04499</name>
</gene>
<evidence type="ECO:0008006" key="2">
    <source>
        <dbReference type="Google" id="ProtNLM"/>
    </source>
</evidence>
<dbReference type="GO" id="GO:0016811">
    <property type="term" value="F:hydrolase activity, acting on carbon-nitrogen (but not peptide) bonds, in linear amides"/>
    <property type="evidence" value="ECO:0007669"/>
    <property type="project" value="InterPro"/>
</dbReference>
<protein>
    <recommendedName>
        <fullName evidence="2">Acetamidase</fullName>
    </recommendedName>
</protein>
<reference evidence="1" key="1">
    <citation type="submission" date="2019-06" db="EMBL/GenBank/DDBJ databases">
        <authorList>
            <person name="Murdoch R.W."/>
            <person name="Fathepure B."/>
        </authorList>
    </citation>
    <scope>NUCLEOTIDE SEQUENCE</scope>
</reference>
<accession>A0A5B8RJ71</accession>